<evidence type="ECO:0000313" key="1">
    <source>
        <dbReference type="EMBL" id="SVA90381.1"/>
    </source>
</evidence>
<gene>
    <name evidence="1" type="ORF">METZ01_LOCUS143235</name>
</gene>
<protein>
    <submittedName>
        <fullName evidence="1">Uncharacterized protein</fullName>
    </submittedName>
</protein>
<organism evidence="1">
    <name type="scientific">marine metagenome</name>
    <dbReference type="NCBI Taxonomy" id="408172"/>
    <lineage>
        <taxon>unclassified sequences</taxon>
        <taxon>metagenomes</taxon>
        <taxon>ecological metagenomes</taxon>
    </lineage>
</organism>
<reference evidence="1" key="1">
    <citation type="submission" date="2018-05" db="EMBL/GenBank/DDBJ databases">
        <authorList>
            <person name="Lanie J.A."/>
            <person name="Ng W.-L."/>
            <person name="Kazmierczak K.M."/>
            <person name="Andrzejewski T.M."/>
            <person name="Davidsen T.M."/>
            <person name="Wayne K.J."/>
            <person name="Tettelin H."/>
            <person name="Glass J.I."/>
            <person name="Rusch D."/>
            <person name="Podicherti R."/>
            <person name="Tsui H.-C.T."/>
            <person name="Winkler M.E."/>
        </authorList>
    </citation>
    <scope>NUCLEOTIDE SEQUENCE</scope>
</reference>
<dbReference type="EMBL" id="UINC01021884">
    <property type="protein sequence ID" value="SVA90381.1"/>
    <property type="molecule type" value="Genomic_DNA"/>
</dbReference>
<proteinExistence type="predicted"/>
<accession>A0A381ZN62</accession>
<dbReference type="AlphaFoldDB" id="A0A381ZN62"/>
<name>A0A381ZN62_9ZZZZ</name>
<sequence>MVKKSYLAKKDKELKLEVIKNLNPKLYDKVQAGKMEIQDAYVQAMMKMK</sequence>